<proteinExistence type="predicted"/>
<dbReference type="Proteomes" id="UP000095767">
    <property type="component" value="Unassembled WGS sequence"/>
</dbReference>
<keyword evidence="3" id="KW-1185">Reference proteome</keyword>
<dbReference type="EMBL" id="LWDX02026044">
    <property type="protein sequence ID" value="OEL30224.1"/>
    <property type="molecule type" value="Genomic_DNA"/>
</dbReference>
<evidence type="ECO:0000313" key="3">
    <source>
        <dbReference type="Proteomes" id="UP000095767"/>
    </source>
</evidence>
<feature type="compositionally biased region" description="Pro residues" evidence="1">
    <location>
        <begin position="69"/>
        <end position="87"/>
    </location>
</feature>
<feature type="non-terminal residue" evidence="2">
    <location>
        <position position="161"/>
    </location>
</feature>
<accession>A0A1E5VYP5</accession>
<evidence type="ECO:0000313" key="2">
    <source>
        <dbReference type="EMBL" id="OEL30224.1"/>
    </source>
</evidence>
<comment type="caution">
    <text evidence="2">The sequence shown here is derived from an EMBL/GenBank/DDBJ whole genome shotgun (WGS) entry which is preliminary data.</text>
</comment>
<reference evidence="2 3" key="1">
    <citation type="submission" date="2016-09" db="EMBL/GenBank/DDBJ databases">
        <title>The draft genome of Dichanthelium oligosanthes: A C3 panicoid grass species.</title>
        <authorList>
            <person name="Studer A.J."/>
            <person name="Schnable J.C."/>
            <person name="Brutnell T.P."/>
        </authorList>
    </citation>
    <scope>NUCLEOTIDE SEQUENCE [LARGE SCALE GENOMIC DNA]</scope>
    <source>
        <strain evidence="3">cv. Kellogg 1175</strain>
        <tissue evidence="2">Leaf</tissue>
    </source>
</reference>
<feature type="non-terminal residue" evidence="2">
    <location>
        <position position="1"/>
    </location>
</feature>
<organism evidence="2 3">
    <name type="scientific">Dichanthelium oligosanthes</name>
    <dbReference type="NCBI Taxonomy" id="888268"/>
    <lineage>
        <taxon>Eukaryota</taxon>
        <taxon>Viridiplantae</taxon>
        <taxon>Streptophyta</taxon>
        <taxon>Embryophyta</taxon>
        <taxon>Tracheophyta</taxon>
        <taxon>Spermatophyta</taxon>
        <taxon>Magnoliopsida</taxon>
        <taxon>Liliopsida</taxon>
        <taxon>Poales</taxon>
        <taxon>Poaceae</taxon>
        <taxon>PACMAD clade</taxon>
        <taxon>Panicoideae</taxon>
        <taxon>Panicodae</taxon>
        <taxon>Paniceae</taxon>
        <taxon>Dichantheliinae</taxon>
        <taxon>Dichanthelium</taxon>
    </lineage>
</organism>
<feature type="region of interest" description="Disordered" evidence="1">
    <location>
        <begin position="67"/>
        <end position="99"/>
    </location>
</feature>
<name>A0A1E5VYP5_9POAL</name>
<feature type="region of interest" description="Disordered" evidence="1">
    <location>
        <begin position="1"/>
        <end position="27"/>
    </location>
</feature>
<sequence>GPVPETPRKRQPCRVASAATDRRRRRYTCRGARSTAAAPLFENCAGATWPGGAPLLRPIFYSPRIPSVFQPPHPPPLSTRAPTPPGGPSAVVESKSSGSRPLAASTAHAMHGWAVASDRDHRRRAVASPLASSLATTPSLRFALLWGLGTSFLSHSSTPIA</sequence>
<dbReference type="AlphaFoldDB" id="A0A1E5VYP5"/>
<gene>
    <name evidence="2" type="ORF">BAE44_0008755</name>
</gene>
<protein>
    <submittedName>
        <fullName evidence="2">Uncharacterized protein</fullName>
    </submittedName>
</protein>
<evidence type="ECO:0000256" key="1">
    <source>
        <dbReference type="SAM" id="MobiDB-lite"/>
    </source>
</evidence>